<evidence type="ECO:0000256" key="6">
    <source>
        <dbReference type="ARBA" id="ARBA00013023"/>
    </source>
</evidence>
<reference evidence="22" key="2">
    <citation type="submission" date="2023-02" db="EMBL/GenBank/DDBJ databases">
        <title>Complete genome sequence of Lactobacillus curvatus CACC879 isolated from Pig feces.</title>
        <authorList>
            <person name="Park S."/>
            <person name="Park M.A."/>
            <person name="Kim D.-H."/>
            <person name="Kim Y."/>
        </authorList>
    </citation>
    <scope>NUCLEOTIDE SEQUENCE</scope>
    <source>
        <strain evidence="22">CACC879</strain>
    </source>
</reference>
<accession>A0A385ADX1</accession>
<dbReference type="GO" id="GO:0046872">
    <property type="term" value="F:metal ion binding"/>
    <property type="evidence" value="ECO:0007669"/>
    <property type="project" value="UniProtKB-KW"/>
</dbReference>
<comment type="catalytic activity">
    <reaction evidence="17">
        <text>7,8-dihydropteroate + L-glutamate + ATP = 7,8-dihydrofolate + ADP + phosphate + H(+)</text>
        <dbReference type="Rhea" id="RHEA:23584"/>
        <dbReference type="ChEBI" id="CHEBI:15378"/>
        <dbReference type="ChEBI" id="CHEBI:17839"/>
        <dbReference type="ChEBI" id="CHEBI:29985"/>
        <dbReference type="ChEBI" id="CHEBI:30616"/>
        <dbReference type="ChEBI" id="CHEBI:43474"/>
        <dbReference type="ChEBI" id="CHEBI:57451"/>
        <dbReference type="ChEBI" id="CHEBI:456216"/>
        <dbReference type="EC" id="6.3.2.12"/>
    </reaction>
</comment>
<evidence type="ECO:0000259" key="19">
    <source>
        <dbReference type="Pfam" id="PF02875"/>
    </source>
</evidence>
<evidence type="ECO:0000256" key="17">
    <source>
        <dbReference type="ARBA" id="ARBA00049161"/>
    </source>
</evidence>
<feature type="domain" description="Mur ligase central" evidence="20">
    <location>
        <begin position="47"/>
        <end position="274"/>
    </location>
</feature>
<comment type="pathway">
    <text evidence="2">Cofactor biosynthesis; tetrahydrofolate biosynthesis; 7,8-dihydrofolate from 2-amino-4-hydroxy-6-hydroxymethyl-7,8-dihydropteridine diphosphate and 4-aminobenzoate: step 2/2.</text>
</comment>
<dbReference type="GO" id="GO:0005524">
    <property type="term" value="F:ATP binding"/>
    <property type="evidence" value="ECO:0007669"/>
    <property type="project" value="UniProtKB-KW"/>
</dbReference>
<gene>
    <name evidence="21" type="ORF">DT351_05075</name>
    <name evidence="22" type="ORF">PSR33_00405</name>
</gene>
<evidence type="ECO:0000259" key="20">
    <source>
        <dbReference type="Pfam" id="PF08245"/>
    </source>
</evidence>
<evidence type="ECO:0000256" key="12">
    <source>
        <dbReference type="ARBA" id="ARBA00022840"/>
    </source>
</evidence>
<dbReference type="EC" id="6.3.2.17" evidence="7"/>
<keyword evidence="11 18" id="KW-0547">Nucleotide-binding</keyword>
<organism evidence="21 23">
    <name type="scientific">Latilactobacillus curvatus</name>
    <name type="common">Lactobacillus curvatus</name>
    <dbReference type="NCBI Taxonomy" id="28038"/>
    <lineage>
        <taxon>Bacteria</taxon>
        <taxon>Bacillati</taxon>
        <taxon>Bacillota</taxon>
        <taxon>Bacilli</taxon>
        <taxon>Lactobacillales</taxon>
        <taxon>Lactobacillaceae</taxon>
        <taxon>Latilactobacillus</taxon>
    </lineage>
</organism>
<dbReference type="GeneID" id="49610459"/>
<dbReference type="InterPro" id="IPR036565">
    <property type="entry name" value="Mur-like_cat_sf"/>
</dbReference>
<evidence type="ECO:0000256" key="2">
    <source>
        <dbReference type="ARBA" id="ARBA00004799"/>
    </source>
</evidence>
<dbReference type="InterPro" id="IPR004101">
    <property type="entry name" value="Mur_ligase_C"/>
</dbReference>
<evidence type="ECO:0000313" key="21">
    <source>
        <dbReference type="EMBL" id="AXN35768.1"/>
    </source>
</evidence>
<dbReference type="EMBL" id="CP031003">
    <property type="protein sequence ID" value="AXN35768.1"/>
    <property type="molecule type" value="Genomic_DNA"/>
</dbReference>
<dbReference type="GO" id="GO:0005737">
    <property type="term" value="C:cytoplasm"/>
    <property type="evidence" value="ECO:0007669"/>
    <property type="project" value="TreeGrafter"/>
</dbReference>
<keyword evidence="12 18" id="KW-0067">ATP-binding</keyword>
<feature type="domain" description="Mur ligase C-terminal" evidence="19">
    <location>
        <begin position="303"/>
        <end position="419"/>
    </location>
</feature>
<dbReference type="RefSeq" id="WP_004270682.1">
    <property type="nucleotide sequence ID" value="NZ_BJOQ01000027.1"/>
</dbReference>
<dbReference type="Proteomes" id="UP000257607">
    <property type="component" value="Chromosome"/>
</dbReference>
<dbReference type="GO" id="GO:0008841">
    <property type="term" value="F:dihydrofolate synthase activity"/>
    <property type="evidence" value="ECO:0007669"/>
    <property type="project" value="UniProtKB-EC"/>
</dbReference>
<dbReference type="InterPro" id="IPR013221">
    <property type="entry name" value="Mur_ligase_cen"/>
</dbReference>
<dbReference type="Proteomes" id="UP001215533">
    <property type="component" value="Chromosome"/>
</dbReference>
<dbReference type="InterPro" id="IPR018109">
    <property type="entry name" value="Folylpolyglutamate_synth_CS"/>
</dbReference>
<evidence type="ECO:0000256" key="18">
    <source>
        <dbReference type="PIRNR" id="PIRNR001563"/>
    </source>
</evidence>
<keyword evidence="13" id="KW-0460">Magnesium</keyword>
<name>A0A385ADX1_LATCU</name>
<evidence type="ECO:0000256" key="10">
    <source>
        <dbReference type="ARBA" id="ARBA00022723"/>
    </source>
</evidence>
<dbReference type="EMBL" id="CP117683">
    <property type="protein sequence ID" value="WDC92036.1"/>
    <property type="molecule type" value="Genomic_DNA"/>
</dbReference>
<comment type="subunit">
    <text evidence="5">Monomer.</text>
</comment>
<evidence type="ECO:0000256" key="16">
    <source>
        <dbReference type="ARBA" id="ARBA00047493"/>
    </source>
</evidence>
<keyword evidence="14" id="KW-0289">Folate biosynthesis</keyword>
<dbReference type="EC" id="6.3.2.12" evidence="6"/>
<evidence type="ECO:0000256" key="3">
    <source>
        <dbReference type="ARBA" id="ARBA00005150"/>
    </source>
</evidence>
<dbReference type="PANTHER" id="PTHR11136:SF0">
    <property type="entry name" value="DIHYDROFOLATE SYNTHETASE-RELATED"/>
    <property type="match status" value="1"/>
</dbReference>
<dbReference type="PIRSF" id="PIRSF001563">
    <property type="entry name" value="Folylpolyglu_synth"/>
    <property type="match status" value="1"/>
</dbReference>
<comment type="similarity">
    <text evidence="4 18">Belongs to the folylpolyglutamate synthase family.</text>
</comment>
<keyword evidence="9 18" id="KW-0436">Ligase</keyword>
<dbReference type="GO" id="GO:0046656">
    <property type="term" value="P:folic acid biosynthetic process"/>
    <property type="evidence" value="ECO:0007669"/>
    <property type="project" value="UniProtKB-KW"/>
</dbReference>
<dbReference type="SUPFAM" id="SSF53623">
    <property type="entry name" value="MurD-like peptide ligases, catalytic domain"/>
    <property type="match status" value="1"/>
</dbReference>
<dbReference type="GO" id="GO:0004326">
    <property type="term" value="F:tetrahydrofolylpolyglutamate synthase activity"/>
    <property type="evidence" value="ECO:0007669"/>
    <property type="project" value="UniProtKB-EC"/>
</dbReference>
<evidence type="ECO:0000256" key="11">
    <source>
        <dbReference type="ARBA" id="ARBA00022741"/>
    </source>
</evidence>
<dbReference type="PANTHER" id="PTHR11136">
    <property type="entry name" value="FOLYLPOLYGLUTAMATE SYNTHASE-RELATED"/>
    <property type="match status" value="1"/>
</dbReference>
<evidence type="ECO:0000256" key="13">
    <source>
        <dbReference type="ARBA" id="ARBA00022842"/>
    </source>
</evidence>
<dbReference type="Gene3D" id="3.40.1190.10">
    <property type="entry name" value="Mur-like, catalytic domain"/>
    <property type="match status" value="1"/>
</dbReference>
<comment type="catalytic activity">
    <reaction evidence="16">
        <text>(6S)-5,6,7,8-tetrahydrofolyl-(gamma-L-Glu)(n) + L-glutamate + ATP = (6S)-5,6,7,8-tetrahydrofolyl-(gamma-L-Glu)(n+1) + ADP + phosphate + H(+)</text>
        <dbReference type="Rhea" id="RHEA:10580"/>
        <dbReference type="Rhea" id="RHEA-COMP:14738"/>
        <dbReference type="Rhea" id="RHEA-COMP:14740"/>
        <dbReference type="ChEBI" id="CHEBI:15378"/>
        <dbReference type="ChEBI" id="CHEBI:29985"/>
        <dbReference type="ChEBI" id="CHEBI:30616"/>
        <dbReference type="ChEBI" id="CHEBI:43474"/>
        <dbReference type="ChEBI" id="CHEBI:141005"/>
        <dbReference type="ChEBI" id="CHEBI:456216"/>
        <dbReference type="EC" id="6.3.2.17"/>
    </reaction>
</comment>
<evidence type="ECO:0000313" key="22">
    <source>
        <dbReference type="EMBL" id="WDC92036.1"/>
    </source>
</evidence>
<evidence type="ECO:0000256" key="8">
    <source>
        <dbReference type="ARBA" id="ARBA00019357"/>
    </source>
</evidence>
<dbReference type="SUPFAM" id="SSF53244">
    <property type="entry name" value="MurD-like peptide ligases, peptide-binding domain"/>
    <property type="match status" value="1"/>
</dbReference>
<dbReference type="Pfam" id="PF02875">
    <property type="entry name" value="Mur_ligase_C"/>
    <property type="match status" value="1"/>
</dbReference>
<keyword evidence="10" id="KW-0479">Metal-binding</keyword>
<protein>
    <recommendedName>
        <fullName evidence="8">Dihydrofolate synthase/folylpolyglutamate synthase</fullName>
        <ecNumber evidence="6">6.3.2.12</ecNumber>
        <ecNumber evidence="7">6.3.2.17</ecNumber>
    </recommendedName>
    <alternativeName>
        <fullName evidence="15">Tetrahydrofolylpolyglutamate synthase</fullName>
    </alternativeName>
</protein>
<comment type="cofactor">
    <cofactor evidence="1">
        <name>Mg(2+)</name>
        <dbReference type="ChEBI" id="CHEBI:18420"/>
    </cofactor>
</comment>
<comment type="pathway">
    <text evidence="3">Cofactor biosynthesis; tetrahydrofolylpolyglutamate biosynthesis.</text>
</comment>
<evidence type="ECO:0000256" key="9">
    <source>
        <dbReference type="ARBA" id="ARBA00022598"/>
    </source>
</evidence>
<evidence type="ECO:0000256" key="7">
    <source>
        <dbReference type="ARBA" id="ARBA00013025"/>
    </source>
</evidence>
<dbReference type="InterPro" id="IPR001645">
    <property type="entry name" value="Folylpolyglutamate_synth"/>
</dbReference>
<dbReference type="Gene3D" id="3.90.190.20">
    <property type="entry name" value="Mur ligase, C-terminal domain"/>
    <property type="match status" value="1"/>
</dbReference>
<evidence type="ECO:0000256" key="1">
    <source>
        <dbReference type="ARBA" id="ARBA00001946"/>
    </source>
</evidence>
<dbReference type="Pfam" id="PF08245">
    <property type="entry name" value="Mur_ligase_M"/>
    <property type="match status" value="1"/>
</dbReference>
<evidence type="ECO:0000256" key="4">
    <source>
        <dbReference type="ARBA" id="ARBA00008276"/>
    </source>
</evidence>
<dbReference type="InterPro" id="IPR036615">
    <property type="entry name" value="Mur_ligase_C_dom_sf"/>
</dbReference>
<dbReference type="PROSITE" id="PS01012">
    <property type="entry name" value="FOLYLPOLYGLU_SYNT_2"/>
    <property type="match status" value="1"/>
</dbReference>
<dbReference type="NCBIfam" id="TIGR01499">
    <property type="entry name" value="folC"/>
    <property type="match status" value="1"/>
</dbReference>
<reference evidence="21 23" key="1">
    <citation type="submission" date="2018-07" db="EMBL/GenBank/DDBJ databases">
        <title>Lactobacillus curvatus genome sequence.</title>
        <authorList>
            <person name="Prechtl R."/>
        </authorList>
    </citation>
    <scope>NUCLEOTIDE SEQUENCE [LARGE SCALE GENOMIC DNA]</scope>
    <source>
        <strain evidence="21 23">TMW 1.1928</strain>
    </source>
</reference>
<dbReference type="AlphaFoldDB" id="A0A385ADX1"/>
<dbReference type="FunFam" id="3.40.1190.10:FF:000004">
    <property type="entry name" value="Dihydrofolate synthase/folylpolyglutamate synthase"/>
    <property type="match status" value="1"/>
</dbReference>
<evidence type="ECO:0000256" key="14">
    <source>
        <dbReference type="ARBA" id="ARBA00022909"/>
    </source>
</evidence>
<evidence type="ECO:0000313" key="23">
    <source>
        <dbReference type="Proteomes" id="UP000257607"/>
    </source>
</evidence>
<evidence type="ECO:0000256" key="15">
    <source>
        <dbReference type="ARBA" id="ARBA00030592"/>
    </source>
</evidence>
<proteinExistence type="inferred from homology"/>
<sequence length="433" mass="48194">MLVTDYETALAYIHSRPRLHKEANLNRMTQLLAGLGNPQENQQFIHVTGTNGKGSVVKMVSCLIEELGLKVGRYTSPFIMRFNERIVINQEPISDADLVTVTQQIQTTVAQIQTTDPEFEVTEFEWITAMMFLYFKQQQVDVAVVEVGIGGLYDSTNVLTPLISVITSIGLDHQALLGKTFAEIATQKAGIIKAGHPVVIGQLPKEALTVVEETATRLNSSLAISGCDFSSAAVKTLPTWGQQLTFQNDAVTYRQLQIPLMGDYQIENAAVALQVFWCYLQLTQQKLEVRDIKRALKRVNWPGRFEKINDEPLIILDGAHNPEGVAQLVQTTRHQFKNRDIYLLFGALGDKNLDEMLPQLKKIATRMVLTTVPDNPRAATAAQYAAVDETITFEPDWPVALTELLADVSADDVLLVTGSLYLISTIRQYFKGE</sequence>
<dbReference type="PROSITE" id="PS01011">
    <property type="entry name" value="FOLYLPOLYGLU_SYNT_1"/>
    <property type="match status" value="1"/>
</dbReference>
<evidence type="ECO:0000256" key="5">
    <source>
        <dbReference type="ARBA" id="ARBA00011245"/>
    </source>
</evidence>